<dbReference type="AlphaFoldDB" id="M1DMJ1"/>
<reference evidence="2" key="2">
    <citation type="submission" date="2015-06" db="UniProtKB">
        <authorList>
            <consortium name="EnsemblPlants"/>
        </authorList>
    </citation>
    <scope>IDENTIFICATION</scope>
    <source>
        <strain evidence="2">DM1-3 516 R44</strain>
    </source>
</reference>
<accession>M1DMJ1</accession>
<evidence type="ECO:0000313" key="3">
    <source>
        <dbReference type="Proteomes" id="UP000011115"/>
    </source>
</evidence>
<evidence type="ECO:0000313" key="2">
    <source>
        <dbReference type="EnsemblPlants" id="PGSC0003DMT400091412"/>
    </source>
</evidence>
<feature type="region of interest" description="Disordered" evidence="1">
    <location>
        <begin position="1"/>
        <end position="38"/>
    </location>
</feature>
<dbReference type="HOGENOM" id="CLU_2137993_0_0_1"/>
<evidence type="ECO:0000256" key="1">
    <source>
        <dbReference type="SAM" id="MobiDB-lite"/>
    </source>
</evidence>
<organism evidence="2 3">
    <name type="scientific">Solanum tuberosum</name>
    <name type="common">Potato</name>
    <dbReference type="NCBI Taxonomy" id="4113"/>
    <lineage>
        <taxon>Eukaryota</taxon>
        <taxon>Viridiplantae</taxon>
        <taxon>Streptophyta</taxon>
        <taxon>Embryophyta</taxon>
        <taxon>Tracheophyta</taxon>
        <taxon>Spermatophyta</taxon>
        <taxon>Magnoliopsida</taxon>
        <taxon>eudicotyledons</taxon>
        <taxon>Gunneridae</taxon>
        <taxon>Pentapetalae</taxon>
        <taxon>asterids</taxon>
        <taxon>lamiids</taxon>
        <taxon>Solanales</taxon>
        <taxon>Solanaceae</taxon>
        <taxon>Solanoideae</taxon>
        <taxon>Solaneae</taxon>
        <taxon>Solanum</taxon>
    </lineage>
</organism>
<reference evidence="3" key="1">
    <citation type="journal article" date="2011" name="Nature">
        <title>Genome sequence and analysis of the tuber crop potato.</title>
        <authorList>
            <consortium name="The Potato Genome Sequencing Consortium"/>
        </authorList>
    </citation>
    <scope>NUCLEOTIDE SEQUENCE [LARGE SCALE GENOMIC DNA]</scope>
    <source>
        <strain evidence="3">cv. DM1-3 516 R44</strain>
    </source>
</reference>
<dbReference type="Gramene" id="PGSC0003DMT400091412">
    <property type="protein sequence ID" value="PGSC0003DMT400091412"/>
    <property type="gene ID" value="PGSC0003DMG400040983"/>
</dbReference>
<dbReference type="EnsemblPlants" id="PGSC0003DMT400091412">
    <property type="protein sequence ID" value="PGSC0003DMT400091412"/>
    <property type="gene ID" value="PGSC0003DMG400040983"/>
</dbReference>
<dbReference type="InParanoid" id="M1DMJ1"/>
<dbReference type="Proteomes" id="UP000011115">
    <property type="component" value="Unassembled WGS sequence"/>
</dbReference>
<protein>
    <submittedName>
        <fullName evidence="2">Uncharacterized protein</fullName>
    </submittedName>
</protein>
<keyword evidence="3" id="KW-1185">Reference proteome</keyword>
<sequence length="113" mass="12236">MCVECAGMGDSATPGPFREPPNRSGDHHLPNFVAPKGQSLGNSGDILSILGDAAMFFDAPDPDRPLSKLEWLQSGYFIELQANWQFVDWLGGLSNPSPNGLLVKIPCHPTLFI</sequence>
<name>M1DMJ1_SOLTU</name>
<feature type="compositionally biased region" description="Basic and acidic residues" evidence="1">
    <location>
        <begin position="20"/>
        <end position="29"/>
    </location>
</feature>
<proteinExistence type="predicted"/>
<dbReference type="PaxDb" id="4113-PGSC0003DMT400091412"/>